<dbReference type="SUPFAM" id="SSF52833">
    <property type="entry name" value="Thioredoxin-like"/>
    <property type="match status" value="1"/>
</dbReference>
<sequence length="623" mass="72597">MNGRSVVQYFGKNKSSSCNYCSVPGSEKCCYGIWAYQLNVAHYQKMLDKGWRRSGHYCYKPIHEESCCTLHTIRCDALEFRPSRSQKRVMKRFERFLLTGEFKQPRCDSFQYKDPSEEFFTVENVINDRTLDKGPECSIRLIMSDCNRTPVLDSENTQVCTLKQVDGGQTSGFECGYSEKKQKKAKFRRRQRKLLKLKEKGIDPSTWIKKQPPVKSLEDYIRFSDENKTFKHCFYVKMIRSSPASSDFNDTFEESFEVFKKYQMAIHNDGICSWSERKYREFLCESPLIAENFPNATNELGFGSYHCQYWLDGKIIAVGVLDILPNCISSKYFYYDPFYKFLSLGTFSAMKEIELTRHLAKIIPQLHFYYMGYYIHNCPKMRYKGNFHPSFLLCTETCNWFPIETCFSMLNLGNCYKFSSGETKKHKFASKNFILTLWHNLENNLIATDYSTYCSTQGLQKDSEVEEYAELLGDMAVQSICIFVNFKFAMPIKDLKGYQSLLAEIDRLKGKVVFLLFTGSKDSFGKSWCPDCVKADKIIEKYAEKLDADSVLIRCDVGDRSTWKNPENEFRTDKTFHITAIPTLMKLGTCMHGIRYMTYLIGEKRLVEEQCCSEELVSMLFED</sequence>
<dbReference type="Pfam" id="PF06110">
    <property type="entry name" value="TXD17-like_Trx"/>
    <property type="match status" value="1"/>
</dbReference>
<evidence type="ECO:0000259" key="8">
    <source>
        <dbReference type="Pfam" id="PF06110"/>
    </source>
</evidence>
<evidence type="ECO:0000256" key="5">
    <source>
        <dbReference type="ARBA" id="ARBA00023315"/>
    </source>
</evidence>
<evidence type="ECO:0000313" key="9">
    <source>
        <dbReference type="EMBL" id="KRX45586.1"/>
    </source>
</evidence>
<dbReference type="InterPro" id="IPR007471">
    <property type="entry name" value="N-end_Aminoacyl_Trfase_N"/>
</dbReference>
<proteinExistence type="inferred from homology"/>
<feature type="domain" description="N-end rule aminoacyl transferase C-terminal" evidence="7">
    <location>
        <begin position="254"/>
        <end position="394"/>
    </location>
</feature>
<name>A0A0V0U2Q7_9BILA</name>
<dbReference type="Pfam" id="PF04376">
    <property type="entry name" value="ATE_N"/>
    <property type="match status" value="1"/>
</dbReference>
<dbReference type="GO" id="GO:0005737">
    <property type="term" value="C:cytoplasm"/>
    <property type="evidence" value="ECO:0007669"/>
    <property type="project" value="TreeGrafter"/>
</dbReference>
<dbReference type="InterPro" id="IPR030700">
    <property type="entry name" value="N-end_Aminoacyl_Trfase"/>
</dbReference>
<dbReference type="PANTHER" id="PTHR21367">
    <property type="entry name" value="ARGININE-TRNA-PROTEIN TRANSFERASE 1"/>
    <property type="match status" value="1"/>
</dbReference>
<dbReference type="STRING" id="144512.A0A0V0U2Q7"/>
<comment type="caution">
    <text evidence="9">The sequence shown here is derived from an EMBL/GenBank/DDBJ whole genome shotgun (WGS) entry which is preliminary data.</text>
</comment>
<accession>A0A0V0U2Q7</accession>
<dbReference type="GO" id="GO:0004057">
    <property type="term" value="F:arginyl-tRNA--protein transferase activity"/>
    <property type="evidence" value="ECO:0007669"/>
    <property type="project" value="UniProtKB-EC"/>
</dbReference>
<dbReference type="PANTHER" id="PTHR21367:SF1">
    <property type="entry name" value="ARGINYL-TRNA--PROTEIN TRANSFERASE 1"/>
    <property type="match status" value="1"/>
</dbReference>
<gene>
    <name evidence="9" type="primary">ATE1</name>
    <name evidence="9" type="ORF">T05_7754</name>
</gene>
<comment type="similarity">
    <text evidence="1">Belongs to the R-transferase family.</text>
</comment>
<evidence type="ECO:0000259" key="6">
    <source>
        <dbReference type="Pfam" id="PF04376"/>
    </source>
</evidence>
<dbReference type="EMBL" id="JYDJ01000073">
    <property type="protein sequence ID" value="KRX45586.1"/>
    <property type="molecule type" value="Genomic_DNA"/>
</dbReference>
<dbReference type="InterPro" id="IPR007472">
    <property type="entry name" value="N-end_Aminoacyl_Trfase_C"/>
</dbReference>
<dbReference type="InterPro" id="IPR010357">
    <property type="entry name" value="TXNDC17_dom"/>
</dbReference>
<dbReference type="CDD" id="cd02952">
    <property type="entry name" value="TRP14_like"/>
    <property type="match status" value="1"/>
</dbReference>
<dbReference type="OrthoDB" id="74183at2759"/>
<evidence type="ECO:0000256" key="3">
    <source>
        <dbReference type="ARBA" id="ARBA00016949"/>
    </source>
</evidence>
<dbReference type="AlphaFoldDB" id="A0A0V0U2Q7"/>
<dbReference type="Pfam" id="PF04377">
    <property type="entry name" value="ATE_C"/>
    <property type="match status" value="1"/>
</dbReference>
<evidence type="ECO:0000259" key="7">
    <source>
        <dbReference type="Pfam" id="PF04377"/>
    </source>
</evidence>
<dbReference type="EC" id="2.3.2.8" evidence="2"/>
<evidence type="ECO:0000256" key="4">
    <source>
        <dbReference type="ARBA" id="ARBA00022679"/>
    </source>
</evidence>
<evidence type="ECO:0000256" key="2">
    <source>
        <dbReference type="ARBA" id="ARBA00012025"/>
    </source>
</evidence>
<dbReference type="Proteomes" id="UP000055048">
    <property type="component" value="Unassembled WGS sequence"/>
</dbReference>
<evidence type="ECO:0000256" key="1">
    <source>
        <dbReference type="ARBA" id="ARBA00009991"/>
    </source>
</evidence>
<dbReference type="InterPro" id="IPR036249">
    <property type="entry name" value="Thioredoxin-like_sf"/>
</dbReference>
<dbReference type="Gene3D" id="3.40.30.10">
    <property type="entry name" value="Glutaredoxin"/>
    <property type="match status" value="1"/>
</dbReference>
<protein>
    <recommendedName>
        <fullName evidence="3">Thioredoxin domain-containing protein 17</fullName>
        <ecNumber evidence="2">2.3.2.8</ecNumber>
    </recommendedName>
</protein>
<feature type="domain" description="N-end aminoacyl transferase N-terminal" evidence="6">
    <location>
        <begin position="16"/>
        <end position="88"/>
    </location>
</feature>
<reference evidence="9 10" key="1">
    <citation type="submission" date="2015-01" db="EMBL/GenBank/DDBJ databases">
        <title>Evolution of Trichinella species and genotypes.</title>
        <authorList>
            <person name="Korhonen P.K."/>
            <person name="Edoardo P."/>
            <person name="Giuseppe L.R."/>
            <person name="Gasser R.B."/>
        </authorList>
    </citation>
    <scope>NUCLEOTIDE SEQUENCE [LARGE SCALE GENOMIC DNA]</scope>
    <source>
        <strain evidence="9">ISS417</strain>
    </source>
</reference>
<feature type="domain" description="Thioredoxin" evidence="8">
    <location>
        <begin position="507"/>
        <end position="623"/>
    </location>
</feature>
<organism evidence="9 10">
    <name type="scientific">Trichinella murrelli</name>
    <dbReference type="NCBI Taxonomy" id="144512"/>
    <lineage>
        <taxon>Eukaryota</taxon>
        <taxon>Metazoa</taxon>
        <taxon>Ecdysozoa</taxon>
        <taxon>Nematoda</taxon>
        <taxon>Enoplea</taxon>
        <taxon>Dorylaimia</taxon>
        <taxon>Trichinellida</taxon>
        <taxon>Trichinellidae</taxon>
        <taxon>Trichinella</taxon>
    </lineage>
</organism>
<keyword evidence="4 9" id="KW-0808">Transferase</keyword>
<evidence type="ECO:0000313" key="10">
    <source>
        <dbReference type="Proteomes" id="UP000055048"/>
    </source>
</evidence>
<keyword evidence="10" id="KW-1185">Reference proteome</keyword>
<keyword evidence="5" id="KW-0012">Acyltransferase</keyword>